<dbReference type="Proteomes" id="UP000635245">
    <property type="component" value="Unassembled WGS sequence"/>
</dbReference>
<accession>A0A934V7I1</accession>
<keyword evidence="3" id="KW-1185">Reference proteome</keyword>
<dbReference type="SUPFAM" id="SSF142433">
    <property type="entry name" value="CinA-like"/>
    <property type="match status" value="1"/>
</dbReference>
<dbReference type="InterPro" id="IPR036653">
    <property type="entry name" value="CinA-like_C"/>
</dbReference>
<dbReference type="Gene3D" id="3.90.950.20">
    <property type="entry name" value="CinA-like"/>
    <property type="match status" value="1"/>
</dbReference>
<dbReference type="InterPro" id="IPR008136">
    <property type="entry name" value="CinA_C"/>
</dbReference>
<reference evidence="2" key="1">
    <citation type="submission" date="2020-12" db="EMBL/GenBank/DDBJ databases">
        <title>Prauserella sp. ASG 168, a novel actinomycete isolated from cave rock.</title>
        <authorList>
            <person name="Suriyachadkun C."/>
        </authorList>
    </citation>
    <scope>NUCLEOTIDE SEQUENCE</scope>
    <source>
        <strain evidence="2">ASG 168</strain>
    </source>
</reference>
<organism evidence="2 3">
    <name type="scientific">Prauserella cavernicola</name>
    <dbReference type="NCBI Taxonomy" id="2800127"/>
    <lineage>
        <taxon>Bacteria</taxon>
        <taxon>Bacillati</taxon>
        <taxon>Actinomycetota</taxon>
        <taxon>Actinomycetes</taxon>
        <taxon>Pseudonocardiales</taxon>
        <taxon>Pseudonocardiaceae</taxon>
        <taxon>Prauserella</taxon>
    </lineage>
</organism>
<evidence type="ECO:0000313" key="3">
    <source>
        <dbReference type="Proteomes" id="UP000635245"/>
    </source>
</evidence>
<dbReference type="Pfam" id="PF02464">
    <property type="entry name" value="CinA"/>
    <property type="match status" value="1"/>
</dbReference>
<name>A0A934V7I1_9PSEU</name>
<evidence type="ECO:0000259" key="1">
    <source>
        <dbReference type="Pfam" id="PF02464"/>
    </source>
</evidence>
<proteinExistence type="predicted"/>
<dbReference type="NCBIfam" id="TIGR00199">
    <property type="entry name" value="PncC_domain"/>
    <property type="match status" value="1"/>
</dbReference>
<dbReference type="RefSeq" id="WP_200324709.1">
    <property type="nucleotide sequence ID" value="NZ_JAENJH010000011.1"/>
</dbReference>
<dbReference type="EMBL" id="JAENJH010000011">
    <property type="protein sequence ID" value="MBK1788607.1"/>
    <property type="molecule type" value="Genomic_DNA"/>
</dbReference>
<sequence length="153" mass="15280">MEAARLVAELVRRGQTVATAESLTAGLVCAVLTEVPGSSAVVRGGLVVYATDLKESLAGVDGALLAEHGAVHPEVAAQLAEGARTRCGADWGLGLTGVAGPDPQDGVAVGTVFVAVAGAGVRTTRTLRIDGDREAVRRASVTGALGLLGEQLA</sequence>
<comment type="caution">
    <text evidence="2">The sequence shown here is derived from an EMBL/GenBank/DDBJ whole genome shotgun (WGS) entry which is preliminary data.</text>
</comment>
<feature type="domain" description="CinA C-terminal" evidence="1">
    <location>
        <begin position="4"/>
        <end position="151"/>
    </location>
</feature>
<evidence type="ECO:0000313" key="2">
    <source>
        <dbReference type="EMBL" id="MBK1788607.1"/>
    </source>
</evidence>
<gene>
    <name evidence="2" type="ORF">JHE00_30135</name>
</gene>
<protein>
    <submittedName>
        <fullName evidence="2">CinA family protein</fullName>
    </submittedName>
</protein>
<dbReference type="AlphaFoldDB" id="A0A934V7I1"/>